<evidence type="ECO:0000256" key="2">
    <source>
        <dbReference type="ARBA" id="ARBA00004496"/>
    </source>
</evidence>
<dbReference type="PROSITE" id="PS50102">
    <property type="entry name" value="RRM"/>
    <property type="match status" value="1"/>
</dbReference>
<dbReference type="Pfam" id="PF00076">
    <property type="entry name" value="RRM_1"/>
    <property type="match status" value="1"/>
</dbReference>
<keyword evidence="3" id="KW-0963">Cytoplasm</keyword>
<dbReference type="PANTHER" id="PTHR48024">
    <property type="entry name" value="GEO13361P1-RELATED"/>
    <property type="match status" value="1"/>
</dbReference>
<evidence type="ECO:0000256" key="4">
    <source>
        <dbReference type="ARBA" id="ARBA00022664"/>
    </source>
</evidence>
<dbReference type="Proteomes" id="UP000887581">
    <property type="component" value="Unplaced"/>
</dbReference>
<evidence type="ECO:0000256" key="10">
    <source>
        <dbReference type="SAM" id="Coils"/>
    </source>
</evidence>
<dbReference type="GO" id="GO:0003730">
    <property type="term" value="F:mRNA 3'-UTR binding"/>
    <property type="evidence" value="ECO:0007669"/>
    <property type="project" value="TreeGrafter"/>
</dbReference>
<sequence length="299" mass="30867">MIPSIYGQLASAGTIADPLVQAAAAALAAQSAAATASATETLSTTGVRDTTFTKIFVGGLPYHTSDKTLHEYFEQFGEIEEAVVITDRQTQKSRGYGFVTMKDRAAAERACKDPNPIIDGRKANVNLAYLGAKPRGNIQLAALSNGLQQIPLQTQLQALFPGRIAGLPQLLYPTAAAAAAAAAATGNPLMNTLNGLQNTTSIAGAGQVNTSQTQQQYIDYATLAAVAAAGGAAAATAAQNPFSLHPTVSAAAGTVGLEQYAYMPYGLMPANNYAAQLTAAQSQLAAVTQQQAALEHQRV</sequence>
<feature type="coiled-coil region" evidence="10">
    <location>
        <begin position="270"/>
        <end position="297"/>
    </location>
</feature>
<dbReference type="GO" id="GO:0005634">
    <property type="term" value="C:nucleus"/>
    <property type="evidence" value="ECO:0007669"/>
    <property type="project" value="UniProtKB-SubCell"/>
</dbReference>
<evidence type="ECO:0000313" key="12">
    <source>
        <dbReference type="Proteomes" id="UP000887581"/>
    </source>
</evidence>
<dbReference type="InterPro" id="IPR012677">
    <property type="entry name" value="Nucleotide-bd_a/b_plait_sf"/>
</dbReference>
<dbReference type="GO" id="GO:0008380">
    <property type="term" value="P:RNA splicing"/>
    <property type="evidence" value="ECO:0007669"/>
    <property type="project" value="UniProtKB-KW"/>
</dbReference>
<keyword evidence="4" id="KW-0507">mRNA processing</keyword>
<dbReference type="GO" id="GO:0006397">
    <property type="term" value="P:mRNA processing"/>
    <property type="evidence" value="ECO:0007669"/>
    <property type="project" value="UniProtKB-KW"/>
</dbReference>
<evidence type="ECO:0000313" key="13">
    <source>
        <dbReference type="WBParaSite" id="sdigi.contig362.g7756.t1"/>
    </source>
</evidence>
<dbReference type="Gene3D" id="3.30.70.330">
    <property type="match status" value="1"/>
</dbReference>
<dbReference type="InterPro" id="IPR035979">
    <property type="entry name" value="RBD_domain_sf"/>
</dbReference>
<accession>A0A915PRZ6</accession>
<dbReference type="FunFam" id="3.30.70.330:FF:000077">
    <property type="entry name" value="RNA-binding motif protein 24"/>
    <property type="match status" value="1"/>
</dbReference>
<evidence type="ECO:0000259" key="11">
    <source>
        <dbReference type="PROSITE" id="PS50102"/>
    </source>
</evidence>
<dbReference type="GO" id="GO:0005829">
    <property type="term" value="C:cytosol"/>
    <property type="evidence" value="ECO:0007669"/>
    <property type="project" value="TreeGrafter"/>
</dbReference>
<dbReference type="GO" id="GO:0030154">
    <property type="term" value="P:cell differentiation"/>
    <property type="evidence" value="ECO:0007669"/>
    <property type="project" value="UniProtKB-KW"/>
</dbReference>
<reference evidence="13" key="1">
    <citation type="submission" date="2022-11" db="UniProtKB">
        <authorList>
            <consortium name="WormBaseParasite"/>
        </authorList>
    </citation>
    <scope>IDENTIFICATION</scope>
</reference>
<evidence type="ECO:0000256" key="6">
    <source>
        <dbReference type="ARBA" id="ARBA00022884"/>
    </source>
</evidence>
<dbReference type="SUPFAM" id="SSF54928">
    <property type="entry name" value="RNA-binding domain, RBD"/>
    <property type="match status" value="1"/>
</dbReference>
<evidence type="ECO:0000256" key="7">
    <source>
        <dbReference type="ARBA" id="ARBA00023187"/>
    </source>
</evidence>
<evidence type="ECO:0000256" key="1">
    <source>
        <dbReference type="ARBA" id="ARBA00004123"/>
    </source>
</evidence>
<keyword evidence="7" id="KW-0508">mRNA splicing</keyword>
<feature type="domain" description="RRM" evidence="11">
    <location>
        <begin position="53"/>
        <end position="130"/>
    </location>
</feature>
<name>A0A915PRZ6_9BILA</name>
<proteinExistence type="predicted"/>
<evidence type="ECO:0000256" key="9">
    <source>
        <dbReference type="PROSITE-ProRule" id="PRU00176"/>
    </source>
</evidence>
<protein>
    <submittedName>
        <fullName evidence="13">RRM domain-containing protein</fullName>
    </submittedName>
</protein>
<comment type="subcellular location">
    <subcellularLocation>
        <location evidence="2">Cytoplasm</location>
    </subcellularLocation>
    <subcellularLocation>
        <location evidence="1">Nucleus</location>
    </subcellularLocation>
</comment>
<keyword evidence="8" id="KW-0539">Nucleus</keyword>
<dbReference type="SMART" id="SM00360">
    <property type="entry name" value="RRM"/>
    <property type="match status" value="1"/>
</dbReference>
<keyword evidence="5" id="KW-0221">Differentiation</keyword>
<dbReference type="PANTHER" id="PTHR48024:SF56">
    <property type="entry name" value="HETEROGENEOUS NUCLEAR RIBONUCLEOPROTEIN A0"/>
    <property type="match status" value="1"/>
</dbReference>
<keyword evidence="12" id="KW-1185">Reference proteome</keyword>
<dbReference type="InterPro" id="IPR000504">
    <property type="entry name" value="RRM_dom"/>
</dbReference>
<organism evidence="12 13">
    <name type="scientific">Setaria digitata</name>
    <dbReference type="NCBI Taxonomy" id="48799"/>
    <lineage>
        <taxon>Eukaryota</taxon>
        <taxon>Metazoa</taxon>
        <taxon>Ecdysozoa</taxon>
        <taxon>Nematoda</taxon>
        <taxon>Chromadorea</taxon>
        <taxon>Rhabditida</taxon>
        <taxon>Spirurina</taxon>
        <taxon>Spiruromorpha</taxon>
        <taxon>Filarioidea</taxon>
        <taxon>Setariidae</taxon>
        <taxon>Setaria</taxon>
    </lineage>
</organism>
<keyword evidence="6 9" id="KW-0694">RNA-binding</keyword>
<dbReference type="AlphaFoldDB" id="A0A915PRZ6"/>
<evidence type="ECO:0000256" key="5">
    <source>
        <dbReference type="ARBA" id="ARBA00022782"/>
    </source>
</evidence>
<evidence type="ECO:0000256" key="3">
    <source>
        <dbReference type="ARBA" id="ARBA00022490"/>
    </source>
</evidence>
<keyword evidence="10" id="KW-0175">Coiled coil</keyword>
<evidence type="ECO:0000256" key="8">
    <source>
        <dbReference type="ARBA" id="ARBA00023242"/>
    </source>
</evidence>
<dbReference type="WBParaSite" id="sdigi.contig362.g7756.t1">
    <property type="protein sequence ID" value="sdigi.contig362.g7756.t1"/>
    <property type="gene ID" value="sdigi.contig362.g7756"/>
</dbReference>
<dbReference type="CDD" id="cd12384">
    <property type="entry name" value="RRM_RBM24_RBM38_like"/>
    <property type="match status" value="1"/>
</dbReference>
<dbReference type="InterPro" id="IPR050886">
    <property type="entry name" value="RNA-binding_reg"/>
</dbReference>